<dbReference type="InterPro" id="IPR021136">
    <property type="entry name" value="Flagellar_hook_control-like_C"/>
</dbReference>
<feature type="compositionally biased region" description="Basic and acidic residues" evidence="1">
    <location>
        <begin position="400"/>
        <end position="409"/>
    </location>
</feature>
<dbReference type="PATRIC" id="fig|413882.6.peg.3836"/>
<organism evidence="3 4">
    <name type="scientific">Caldimonas brevitalea</name>
    <dbReference type="NCBI Taxonomy" id="413882"/>
    <lineage>
        <taxon>Bacteria</taxon>
        <taxon>Pseudomonadati</taxon>
        <taxon>Pseudomonadota</taxon>
        <taxon>Betaproteobacteria</taxon>
        <taxon>Burkholderiales</taxon>
        <taxon>Sphaerotilaceae</taxon>
        <taxon>Caldimonas</taxon>
    </lineage>
</organism>
<proteinExistence type="predicted"/>
<dbReference type="InterPro" id="IPR038610">
    <property type="entry name" value="FliK-like_C_sf"/>
</dbReference>
<feature type="region of interest" description="Disordered" evidence="1">
    <location>
        <begin position="397"/>
        <end position="443"/>
    </location>
</feature>
<dbReference type="STRING" id="413882.AAW51_3671"/>
<dbReference type="Pfam" id="PF02120">
    <property type="entry name" value="Flg_hook"/>
    <property type="match status" value="1"/>
</dbReference>
<dbReference type="KEGG" id="pbh:AAW51_3671"/>
<dbReference type="RefSeq" id="WP_053013722.1">
    <property type="nucleotide sequence ID" value="NZ_CP011371.1"/>
</dbReference>
<evidence type="ECO:0000313" key="3">
    <source>
        <dbReference type="EMBL" id="AKJ30362.1"/>
    </source>
</evidence>
<feature type="domain" description="Flagellar hook-length control protein-like C-terminal" evidence="2">
    <location>
        <begin position="322"/>
        <end position="398"/>
    </location>
</feature>
<dbReference type="Gene3D" id="3.30.750.140">
    <property type="match status" value="1"/>
</dbReference>
<dbReference type="AlphaFoldDB" id="A0A0G3BLU0"/>
<evidence type="ECO:0000259" key="2">
    <source>
        <dbReference type="Pfam" id="PF02120"/>
    </source>
</evidence>
<gene>
    <name evidence="3" type="ORF">AAW51_3671</name>
</gene>
<dbReference type="Proteomes" id="UP000035352">
    <property type="component" value="Chromosome"/>
</dbReference>
<sequence>MTPMLPNLPMPRDVAALPAAPTAAIGLPALAAGEPTAVPASLAQFAQMLNRSAAAPQGSVPLSDLASVPAPDSAAAPAAAESDRLETPDALPATLLTLAPALVFATPAPASTADAAAPTGPADAAPRAHAARPAQLTVLKAEVEAAVLPQPADLLAGGAASWSLAPLPAAGEVGLERHAAVPVVASASASGPAVVNGSAGITVVQVAPTAAPSALPVLAAVAQDMKAALQGRAPASAPADLTATGTSPSATVADTPALAAGQAGAEWVEAGGPTEAAPQPALPVWDSALQTVVRSAAPTSTRPTLHAGATVGQQPLAEVLGERLRVQVQGGIERAVIRLDPPMGGTVEIVIRHEAGSLQVQLSASHSEVARQLQTIGDTLRQDLVQRQYGDVSVVVAQPGRERDGDARQQGRPQPEQEEPGRALSDGTHESRPGRFSLTQDRD</sequence>
<feature type="region of interest" description="Disordered" evidence="1">
    <location>
        <begin position="58"/>
        <end position="85"/>
    </location>
</feature>
<evidence type="ECO:0000313" key="4">
    <source>
        <dbReference type="Proteomes" id="UP000035352"/>
    </source>
</evidence>
<protein>
    <submittedName>
        <fullName evidence="3">Fe-S oxidoreductase</fullName>
    </submittedName>
</protein>
<reference evidence="3 4" key="1">
    <citation type="submission" date="2015-05" db="EMBL/GenBank/DDBJ databases">
        <authorList>
            <person name="Tang B."/>
            <person name="Yu Y."/>
        </authorList>
    </citation>
    <scope>NUCLEOTIDE SEQUENCE [LARGE SCALE GENOMIC DNA]</scope>
    <source>
        <strain evidence="3 4">DSM 7029</strain>
    </source>
</reference>
<name>A0A0G3BLU0_9BURK</name>
<keyword evidence="4" id="KW-1185">Reference proteome</keyword>
<accession>A0A0G3BLU0</accession>
<evidence type="ECO:0000256" key="1">
    <source>
        <dbReference type="SAM" id="MobiDB-lite"/>
    </source>
</evidence>
<feature type="compositionally biased region" description="Low complexity" evidence="1">
    <location>
        <begin position="63"/>
        <end position="80"/>
    </location>
</feature>
<dbReference type="CDD" id="cd17470">
    <property type="entry name" value="T3SS_Flik_C"/>
    <property type="match status" value="1"/>
</dbReference>
<dbReference type="EMBL" id="CP011371">
    <property type="protein sequence ID" value="AKJ30362.1"/>
    <property type="molecule type" value="Genomic_DNA"/>
</dbReference>